<name>A0A9P0AKZ1_BEMTA</name>
<accession>A0A9P0AKZ1</accession>
<organism evidence="3 4">
    <name type="scientific">Bemisia tabaci</name>
    <name type="common">Sweetpotato whitefly</name>
    <name type="synonym">Aleurodes tabaci</name>
    <dbReference type="NCBI Taxonomy" id="7038"/>
    <lineage>
        <taxon>Eukaryota</taxon>
        <taxon>Metazoa</taxon>
        <taxon>Ecdysozoa</taxon>
        <taxon>Arthropoda</taxon>
        <taxon>Hexapoda</taxon>
        <taxon>Insecta</taxon>
        <taxon>Pterygota</taxon>
        <taxon>Neoptera</taxon>
        <taxon>Paraneoptera</taxon>
        <taxon>Hemiptera</taxon>
        <taxon>Sternorrhyncha</taxon>
        <taxon>Aleyrodoidea</taxon>
        <taxon>Aleyrodidae</taxon>
        <taxon>Aleyrodinae</taxon>
        <taxon>Bemisia</taxon>
    </lineage>
</organism>
<dbReference type="EMBL" id="OU963869">
    <property type="protein sequence ID" value="CAH0395051.1"/>
    <property type="molecule type" value="Genomic_DNA"/>
</dbReference>
<dbReference type="AlphaFoldDB" id="A0A9P0AKZ1"/>
<dbReference type="KEGG" id="btab:109040648"/>
<reference evidence="3" key="1">
    <citation type="submission" date="2021-12" db="EMBL/GenBank/DDBJ databases">
        <authorList>
            <person name="King R."/>
        </authorList>
    </citation>
    <scope>NUCLEOTIDE SEQUENCE</scope>
</reference>
<evidence type="ECO:0000313" key="4">
    <source>
        <dbReference type="Proteomes" id="UP001152759"/>
    </source>
</evidence>
<keyword evidence="2" id="KW-0732">Signal</keyword>
<feature type="compositionally biased region" description="Basic and acidic residues" evidence="1">
    <location>
        <begin position="129"/>
        <end position="159"/>
    </location>
</feature>
<feature type="compositionally biased region" description="Polar residues" evidence="1">
    <location>
        <begin position="189"/>
        <end position="199"/>
    </location>
</feature>
<evidence type="ECO:0000256" key="1">
    <source>
        <dbReference type="SAM" id="MobiDB-lite"/>
    </source>
</evidence>
<proteinExistence type="predicted"/>
<keyword evidence="4" id="KW-1185">Reference proteome</keyword>
<feature type="chain" id="PRO_5040245561" description="Chemosensory protein" evidence="2">
    <location>
        <begin position="17"/>
        <end position="199"/>
    </location>
</feature>
<protein>
    <recommendedName>
        <fullName evidence="5">Chemosensory protein</fullName>
    </recommendedName>
</protein>
<dbReference type="InterPro" id="IPR005055">
    <property type="entry name" value="A10/PebIII"/>
</dbReference>
<feature type="signal peptide" evidence="2">
    <location>
        <begin position="1"/>
        <end position="16"/>
    </location>
</feature>
<sequence>MKSVCVFAALVVACYAAPPAGVDEKLLSKYDNFDVDRVLNNDRVLANYIKCLMDEGSCTNEGRDLKKSIPDVLAGGCDKCTEKQKSVTEKVIKHLINKRPKDWDRLSKKYDPQGQYKNKYADLYEKVQKEAAKESKEPTKAKDTKEPTKVTKDTKESAKAPKPKPSDLPVPHAHLPFQVQPPSRGRQLLRSSPTLPEEP</sequence>
<feature type="region of interest" description="Disordered" evidence="1">
    <location>
        <begin position="129"/>
        <end position="199"/>
    </location>
</feature>
<evidence type="ECO:0000313" key="3">
    <source>
        <dbReference type="EMBL" id="CAH0395051.1"/>
    </source>
</evidence>
<gene>
    <name evidence="3" type="ORF">BEMITA_LOCUS13283</name>
</gene>
<evidence type="ECO:0000256" key="2">
    <source>
        <dbReference type="SAM" id="SignalP"/>
    </source>
</evidence>
<dbReference type="Proteomes" id="UP001152759">
    <property type="component" value="Chromosome 8"/>
</dbReference>
<dbReference type="Gene3D" id="1.10.2080.10">
    <property type="entry name" value="Insect odorant-binding protein A10/Ejaculatory bulb-specific protein 3"/>
    <property type="match status" value="1"/>
</dbReference>
<dbReference type="InterPro" id="IPR036682">
    <property type="entry name" value="OS_D_A10/PebIII_sf"/>
</dbReference>
<dbReference type="SUPFAM" id="SSF100910">
    <property type="entry name" value="Chemosensory protein Csp2"/>
    <property type="match status" value="1"/>
</dbReference>
<evidence type="ECO:0008006" key="5">
    <source>
        <dbReference type="Google" id="ProtNLM"/>
    </source>
</evidence>
<dbReference type="Pfam" id="PF03392">
    <property type="entry name" value="OS-D"/>
    <property type="match status" value="1"/>
</dbReference>
<dbReference type="PANTHER" id="PTHR11257:SF13">
    <property type="entry name" value="GEO07322P1"/>
    <property type="match status" value="1"/>
</dbReference>
<dbReference type="PANTHER" id="PTHR11257">
    <property type="entry name" value="CHEMOSENSORY PROTEIN-RELATED"/>
    <property type="match status" value="1"/>
</dbReference>